<evidence type="ECO:0000256" key="1">
    <source>
        <dbReference type="ARBA" id="ARBA00093458"/>
    </source>
</evidence>
<organism evidence="3 4">
    <name type="scientific">Venturia effusa</name>
    <dbReference type="NCBI Taxonomy" id="50376"/>
    <lineage>
        <taxon>Eukaryota</taxon>
        <taxon>Fungi</taxon>
        <taxon>Dikarya</taxon>
        <taxon>Ascomycota</taxon>
        <taxon>Pezizomycotina</taxon>
        <taxon>Dothideomycetes</taxon>
        <taxon>Pleosporomycetidae</taxon>
        <taxon>Venturiales</taxon>
        <taxon>Venturiaceae</taxon>
        <taxon>Venturia</taxon>
    </lineage>
</organism>
<evidence type="ECO:0000256" key="2">
    <source>
        <dbReference type="SAM" id="MobiDB-lite"/>
    </source>
</evidence>
<feature type="compositionally biased region" description="Basic residues" evidence="2">
    <location>
        <begin position="32"/>
        <end position="45"/>
    </location>
</feature>
<evidence type="ECO:0000313" key="4">
    <source>
        <dbReference type="Proteomes" id="UP000316270"/>
    </source>
</evidence>
<dbReference type="AlphaFoldDB" id="A0A517LB30"/>
<proteinExistence type="inferred from homology"/>
<dbReference type="OrthoDB" id="3980126at2759"/>
<accession>A0A517LB30</accession>
<comment type="similarity">
    <text evidence="1">Belongs to the STK19 family.</text>
</comment>
<evidence type="ECO:0000313" key="3">
    <source>
        <dbReference type="EMBL" id="QDS72840.1"/>
    </source>
</evidence>
<dbReference type="PANTHER" id="PTHR15243">
    <property type="entry name" value="SERINE/THREONINE-PROTEIN KINASE 19"/>
    <property type="match status" value="1"/>
</dbReference>
<dbReference type="GO" id="GO:0046579">
    <property type="term" value="P:positive regulation of Ras protein signal transduction"/>
    <property type="evidence" value="ECO:0007669"/>
    <property type="project" value="TreeGrafter"/>
</dbReference>
<feature type="region of interest" description="Disordered" evidence="2">
    <location>
        <begin position="1"/>
        <end position="57"/>
    </location>
</feature>
<dbReference type="Pfam" id="PF10494">
    <property type="entry name" value="Stk19"/>
    <property type="match status" value="1"/>
</dbReference>
<dbReference type="EMBL" id="CP042192">
    <property type="protein sequence ID" value="QDS72840.1"/>
    <property type="molecule type" value="Genomic_DNA"/>
</dbReference>
<keyword evidence="4" id="KW-1185">Reference proteome</keyword>
<evidence type="ECO:0008006" key="5">
    <source>
        <dbReference type="Google" id="ProtNLM"/>
    </source>
</evidence>
<reference evidence="3 4" key="1">
    <citation type="submission" date="2019-07" db="EMBL/GenBank/DDBJ databases">
        <title>Finished genome of Venturia effusa.</title>
        <authorList>
            <person name="Young C.A."/>
            <person name="Cox M.P."/>
            <person name="Ganley A.R.D."/>
            <person name="David W.J."/>
        </authorList>
    </citation>
    <scope>NUCLEOTIDE SEQUENCE [LARGE SCALE GENOMIC DNA]</scope>
    <source>
        <strain evidence="4">albino</strain>
    </source>
</reference>
<protein>
    <recommendedName>
        <fullName evidence="5">Serine-threonine protein kinase 19</fullName>
    </recommendedName>
</protein>
<dbReference type="PANTHER" id="PTHR15243:SF0">
    <property type="entry name" value="SERINE_THREONINE-PROTEIN KINASE 19"/>
    <property type="match status" value="1"/>
</dbReference>
<dbReference type="InterPro" id="IPR018865">
    <property type="entry name" value="STK19-like"/>
</dbReference>
<name>A0A517LB30_9PEZI</name>
<dbReference type="Proteomes" id="UP000316270">
    <property type="component" value="Chromosome 8"/>
</dbReference>
<sequence>MSNFRITSSSTSASRIQKASLRRTTSSPFSSAKRKKPTSTLRRKSTTATKENEDEEDILNERLQDDGLISSLANDLNYSDVAQLLHLILGRQWTPIPETGAGMNSTRIAEVLNYRRMLPPIVSVAHVHALSKSPTSTEREISTLLNAGVIRRITIPGRGKGSAAVGEGLVLVSEWEKIVWADSRLSEELRGKYVEALRRPSAELAFSKEEIQGLSRSGLLVRAFTSRSTADLWLRPGASTLGNLVTVAKAGSAHASGSSGAVAEGLKEHLSGGSGGTSSITGGSNTKAGSLDAYTLSIPNTGPYLKLLEESRAHLSTLLSKMSRYREAPLSMLRERWDGGVAGDAEAEKAQRARKEWTGVLPGRTKKWRSFYGMQFDWVLEEALGSGMVECFRSGVGTGVRAL</sequence>
<feature type="compositionally biased region" description="Low complexity" evidence="2">
    <location>
        <begin position="1"/>
        <end position="19"/>
    </location>
</feature>
<gene>
    <name evidence="3" type="ORF">FKW77_006998</name>
</gene>